<reference evidence="1 2" key="1">
    <citation type="journal article" date="2002" name="Proc. Natl. Acad. Sci. U.S.A.">
        <title>Extensive mosaic structure revealed by the complete genome sequence of uropathogenic Escherichia coli.</title>
        <authorList>
            <person name="Welch R.A."/>
            <person name="Burland V."/>
            <person name="Plunkett G.III."/>
            <person name="Redford P."/>
            <person name="Roesch P."/>
            <person name="Rasko D."/>
            <person name="Buckles E.L."/>
            <person name="Liou S.R."/>
            <person name="Boutin A."/>
            <person name="Hackett J."/>
            <person name="Stroud D."/>
            <person name="Mayhew G.F."/>
            <person name="Rose D.J."/>
            <person name="Zhou S."/>
            <person name="Schwartz D.C."/>
            <person name="Perna N.T."/>
            <person name="Mobley H.L."/>
            <person name="Donnenberg M.S."/>
            <person name="Blattner F.R."/>
        </authorList>
    </citation>
    <scope>NUCLEOTIDE SEQUENCE [LARGE SCALE GENOMIC DNA]</scope>
    <source>
        <strain evidence="2">CFT073 / ATCC 700928 / UPEC</strain>
    </source>
</reference>
<proteinExistence type="predicted"/>
<keyword evidence="2" id="KW-1185">Reference proteome</keyword>
<sequence length="125" mass="14755">MLNCIFQRFTTQNVNIQVLTTFNANFWFHFYWNFTVFNVTQFAYCNHFVFCKTCFRNDATRFAFFAVQQPERVQQIVVSGFSNLDTCNHVMPPRQNYLICSACRGQLVKPLLLECIYTPQTPLIL</sequence>
<organism evidence="1 2">
    <name type="scientific">Escherichia coli O6:H1 (strain CFT073 / ATCC 700928 / UPEC)</name>
    <dbReference type="NCBI Taxonomy" id="199310"/>
    <lineage>
        <taxon>Bacteria</taxon>
        <taxon>Pseudomonadati</taxon>
        <taxon>Pseudomonadota</taxon>
        <taxon>Gammaproteobacteria</taxon>
        <taxon>Enterobacterales</taxon>
        <taxon>Enterobacteriaceae</taxon>
        <taxon>Escherichia</taxon>
    </lineage>
</organism>
<dbReference type="EMBL" id="AE014075">
    <property type="protein sequence ID" value="AAN81553.1"/>
    <property type="molecule type" value="Genomic_DNA"/>
</dbReference>
<evidence type="ECO:0000313" key="2">
    <source>
        <dbReference type="Proteomes" id="UP000001410"/>
    </source>
</evidence>
<dbReference type="Proteomes" id="UP000001410">
    <property type="component" value="Chromosome"/>
</dbReference>
<gene>
    <name evidence="1" type="ordered locus">c3104</name>
</gene>
<protein>
    <submittedName>
        <fullName evidence="1">Uncharacterized protein</fullName>
    </submittedName>
</protein>
<accession>A0A0H2V9N0</accession>
<evidence type="ECO:0000313" key="1">
    <source>
        <dbReference type="EMBL" id="AAN81553.1"/>
    </source>
</evidence>
<dbReference type="STRING" id="199310.c3104"/>
<dbReference type="HOGENOM" id="CLU_1989117_0_0_6"/>
<dbReference type="KEGG" id="ecc:c3104"/>
<dbReference type="AlphaFoldDB" id="A0A0H2V9N0"/>
<name>A0A0H2V9N0_ECOL6</name>